<dbReference type="Pfam" id="PF24436">
    <property type="entry name" value="INTS7_N"/>
    <property type="match status" value="1"/>
</dbReference>
<keyword evidence="6" id="KW-0539">Nucleus</keyword>
<keyword evidence="5" id="KW-0963">Cytoplasm</keyword>
<dbReference type="GO" id="GO:0032039">
    <property type="term" value="C:integrator complex"/>
    <property type="evidence" value="ECO:0007669"/>
    <property type="project" value="InterPro"/>
</dbReference>
<dbReference type="GO" id="GO:0034472">
    <property type="term" value="P:snRNA 3'-end processing"/>
    <property type="evidence" value="ECO:0007669"/>
    <property type="project" value="TreeGrafter"/>
</dbReference>
<dbReference type="GO" id="GO:0005737">
    <property type="term" value="C:cytoplasm"/>
    <property type="evidence" value="ECO:0007669"/>
    <property type="project" value="UniProtKB-SubCell"/>
</dbReference>
<sequence>MLELARLKFFFSGVRNLPRAGFTLFAAPTHGPLIFGNFCYRPVLESVQILMEGAYKYSIQMKIERGLQSQNLADVLTTITDCAHYIREYPFPGFVHTIFFKLAQAFQGELFGRKFEQSLNIIRLRIVTAIRECSGSLLGVAIPSEDIVRCIMKVSHSNDYRARSMTLLFFASLGRLIFDDIKVHNLVIESLDCTEQTELSAAIQAASELAKHSLPFSVSILRKIAELLGSNRLSHWVRSELMAVVANLKDLSLTKQCLQLEMALLDGADHKMRPAVYNSLTQLVSRGEQNVTEQISILLRGLSKAISQRDKALISCILLNLSKLSAFSQHWSREHILTLRDFYAQIELLNSKAVLGAWLYCLEVLSTSEKHNKILIEEHKWISLLNDVNVVLRIHAINLALNLVQQNSAANAHFGPLLFDAIIKTLRESQEAALSAVHSSPTPFSDPMLGQRFFAIISKFVRGPSCTVSLAKCLTENLLSAEREELLSLCSSKFPLELLAVICDVYWTECRTFVLSSLVGCVNFSPCTSLAKLPPTFFSLLLAVVPSACYGAQHPFSALIGRMEEIVGEMDHWALYQMARSALRYGHWRRFALPLLQRVQRQTENLETKSWLMALAYVAESQPAAFSTEELQRAETLLQRAALYLKALVSSEKDQPFWFAAEYVSSLLSSLKCVRFLLTTVEIELSNGENDAALCVGTSADERAIIFEELAEVQKRFGDVRQQWVTLCSKSFDADTQTLLQMALLIRICLLMEQYLDFLVASKKDRPMLSEIRIEDLGESTQNSIPCFQTRNFFGLICWAREELLAFHGDGTNQRDLKSCLQLLRNLLKQLTGFPLGLPRFFFQRVQFTKIKLSISPQSTDGRGVYRVSSMDLLPVIIEGIIESNNKKAIESVLVVLTLRRDNTAPTEKRQHIQLEQGDNYFKAQFLLKIVHQKATKINAKVYFVDSVTKKQWCDESDMATLTVELADGTH</sequence>
<dbReference type="InterPro" id="IPR054519">
    <property type="entry name" value="INTS7_C"/>
</dbReference>
<evidence type="ECO:0000313" key="10">
    <source>
        <dbReference type="Proteomes" id="UP000050741"/>
    </source>
</evidence>
<dbReference type="InterPro" id="IPR016024">
    <property type="entry name" value="ARM-type_fold"/>
</dbReference>
<dbReference type="PANTHER" id="PTHR13322">
    <property type="entry name" value="C1ORF73 PROTEIN"/>
    <property type="match status" value="1"/>
</dbReference>
<organism evidence="10 11">
    <name type="scientific">Globodera pallida</name>
    <name type="common">Potato cyst nematode worm</name>
    <name type="synonym">Heterodera pallida</name>
    <dbReference type="NCBI Taxonomy" id="36090"/>
    <lineage>
        <taxon>Eukaryota</taxon>
        <taxon>Metazoa</taxon>
        <taxon>Ecdysozoa</taxon>
        <taxon>Nematoda</taxon>
        <taxon>Chromadorea</taxon>
        <taxon>Rhabditida</taxon>
        <taxon>Tylenchina</taxon>
        <taxon>Tylenchomorpha</taxon>
        <taxon>Tylenchoidea</taxon>
        <taxon>Heteroderidae</taxon>
        <taxon>Heteroderinae</taxon>
        <taxon>Globodera</taxon>
    </lineage>
</organism>
<dbReference type="PANTHER" id="PTHR13322:SF2">
    <property type="entry name" value="INTEGRATOR COMPLEX SUBUNIT 7"/>
    <property type="match status" value="1"/>
</dbReference>
<dbReference type="AlphaFoldDB" id="A0A183CJM7"/>
<feature type="domain" description="Integrator complex subunit 7 helical bundle" evidence="9">
    <location>
        <begin position="599"/>
        <end position="757"/>
    </location>
</feature>
<dbReference type="InterPro" id="IPR056517">
    <property type="entry name" value="INTS7_HB"/>
</dbReference>
<evidence type="ECO:0000259" key="7">
    <source>
        <dbReference type="Pfam" id="PF22965"/>
    </source>
</evidence>
<name>A0A183CJM7_GLOPA</name>
<evidence type="ECO:0000256" key="1">
    <source>
        <dbReference type="ARBA" id="ARBA00004123"/>
    </source>
</evidence>
<dbReference type="Pfam" id="PF24437">
    <property type="entry name" value="INTS7_HB"/>
    <property type="match status" value="1"/>
</dbReference>
<dbReference type="InterPro" id="IPR033060">
    <property type="entry name" value="INTS7"/>
</dbReference>
<dbReference type="Proteomes" id="UP000050741">
    <property type="component" value="Unassembled WGS sequence"/>
</dbReference>
<dbReference type="SUPFAM" id="SSF48371">
    <property type="entry name" value="ARM repeat"/>
    <property type="match status" value="1"/>
</dbReference>
<evidence type="ECO:0000259" key="8">
    <source>
        <dbReference type="Pfam" id="PF24436"/>
    </source>
</evidence>
<reference evidence="10" key="1">
    <citation type="submission" date="2014-05" db="EMBL/GenBank/DDBJ databases">
        <title>The genome and life-stage specific transcriptomes of Globodera pallida elucidate key aspects of plant parasitism by a cyst nematode.</title>
        <authorList>
            <person name="Cotton J.A."/>
            <person name="Lilley C.J."/>
            <person name="Jones L.M."/>
            <person name="Kikuchi T."/>
            <person name="Reid A.J."/>
            <person name="Thorpe P."/>
            <person name="Tsai I.J."/>
            <person name="Beasley H."/>
            <person name="Blok V."/>
            <person name="Cock P.J.A."/>
            <person name="Van den Akker S.E."/>
            <person name="Holroyd N."/>
            <person name="Hunt M."/>
            <person name="Mantelin S."/>
            <person name="Naghra H."/>
            <person name="Pain A."/>
            <person name="Palomares-Rius J.E."/>
            <person name="Zarowiecki M."/>
            <person name="Berriman M."/>
            <person name="Jones J.T."/>
            <person name="Urwin P.E."/>
        </authorList>
    </citation>
    <scope>NUCLEOTIDE SEQUENCE [LARGE SCALE GENOMIC DNA]</scope>
    <source>
        <strain evidence="10">Lindley</strain>
    </source>
</reference>
<dbReference type="InterPro" id="IPR056516">
    <property type="entry name" value="INTS7_N"/>
</dbReference>
<dbReference type="Pfam" id="PF22965">
    <property type="entry name" value="INTS7_C"/>
    <property type="match status" value="1"/>
</dbReference>
<feature type="domain" description="Integrator complex subunit 7 C-terminal" evidence="7">
    <location>
        <begin position="852"/>
        <end position="953"/>
    </location>
</feature>
<evidence type="ECO:0000256" key="6">
    <source>
        <dbReference type="ARBA" id="ARBA00023242"/>
    </source>
</evidence>
<evidence type="ECO:0000313" key="11">
    <source>
        <dbReference type="WBParaSite" id="GPLIN_001308300"/>
    </source>
</evidence>
<feature type="domain" description="Integrator complex subunit 7 N-terminal" evidence="8">
    <location>
        <begin position="61"/>
        <end position="587"/>
    </location>
</feature>
<evidence type="ECO:0000256" key="3">
    <source>
        <dbReference type="ARBA" id="ARBA00008565"/>
    </source>
</evidence>
<evidence type="ECO:0000256" key="2">
    <source>
        <dbReference type="ARBA" id="ARBA00004496"/>
    </source>
</evidence>
<accession>A0A183CJM7</accession>
<dbReference type="WBParaSite" id="GPLIN_001308300">
    <property type="protein sequence ID" value="GPLIN_001308300"/>
    <property type="gene ID" value="GPLIN_001308300"/>
</dbReference>
<evidence type="ECO:0000256" key="4">
    <source>
        <dbReference type="ARBA" id="ARBA00015336"/>
    </source>
</evidence>
<proteinExistence type="inferred from homology"/>
<evidence type="ECO:0000259" key="9">
    <source>
        <dbReference type="Pfam" id="PF24437"/>
    </source>
</evidence>
<evidence type="ECO:0000256" key="5">
    <source>
        <dbReference type="ARBA" id="ARBA00022490"/>
    </source>
</evidence>
<comment type="subcellular location">
    <subcellularLocation>
        <location evidence="2">Cytoplasm</location>
    </subcellularLocation>
    <subcellularLocation>
        <location evidence="1">Nucleus</location>
    </subcellularLocation>
</comment>
<comment type="similarity">
    <text evidence="3">Belongs to the Integrator subunit 7 family.</text>
</comment>
<protein>
    <recommendedName>
        <fullName evidence="4">Integrator complex subunit 7</fullName>
    </recommendedName>
</protein>
<keyword evidence="10" id="KW-1185">Reference proteome</keyword>
<reference evidence="11" key="2">
    <citation type="submission" date="2016-06" db="UniProtKB">
        <authorList>
            <consortium name="WormBaseParasite"/>
        </authorList>
    </citation>
    <scope>IDENTIFICATION</scope>
</reference>